<dbReference type="InterPro" id="IPR050398">
    <property type="entry name" value="HssS/ArlS-like"/>
</dbReference>
<dbReference type="PROSITE" id="PS50885">
    <property type="entry name" value="HAMP"/>
    <property type="match status" value="1"/>
</dbReference>
<keyword evidence="13 14" id="KW-0472">Membrane</keyword>
<keyword evidence="18" id="KW-1185">Reference proteome</keyword>
<proteinExistence type="predicted"/>
<keyword evidence="8" id="KW-0547">Nucleotide-binding</keyword>
<evidence type="ECO:0000313" key="18">
    <source>
        <dbReference type="Proteomes" id="UP000245624"/>
    </source>
</evidence>
<organism evidence="17 18">
    <name type="scientific">Gracilibacillus dipsosauri</name>
    <dbReference type="NCBI Taxonomy" id="178340"/>
    <lineage>
        <taxon>Bacteria</taxon>
        <taxon>Bacillati</taxon>
        <taxon>Bacillota</taxon>
        <taxon>Bacilli</taxon>
        <taxon>Bacillales</taxon>
        <taxon>Bacillaceae</taxon>
        <taxon>Gracilibacillus</taxon>
    </lineage>
</organism>
<feature type="domain" description="HAMP" evidence="16">
    <location>
        <begin position="192"/>
        <end position="245"/>
    </location>
</feature>
<dbReference type="SMART" id="SM00388">
    <property type="entry name" value="HisKA"/>
    <property type="match status" value="1"/>
</dbReference>
<evidence type="ECO:0000256" key="2">
    <source>
        <dbReference type="ARBA" id="ARBA00004651"/>
    </source>
</evidence>
<evidence type="ECO:0000256" key="13">
    <source>
        <dbReference type="ARBA" id="ARBA00023136"/>
    </source>
</evidence>
<dbReference type="SUPFAM" id="SSF158472">
    <property type="entry name" value="HAMP domain-like"/>
    <property type="match status" value="1"/>
</dbReference>
<feature type="transmembrane region" description="Helical" evidence="14">
    <location>
        <begin position="20"/>
        <end position="38"/>
    </location>
</feature>
<evidence type="ECO:0000256" key="12">
    <source>
        <dbReference type="ARBA" id="ARBA00023012"/>
    </source>
</evidence>
<name>A0A317L1Q7_9BACI</name>
<dbReference type="Proteomes" id="UP000245624">
    <property type="component" value="Unassembled WGS sequence"/>
</dbReference>
<keyword evidence="4" id="KW-1003">Cell membrane</keyword>
<dbReference type="CDD" id="cd00075">
    <property type="entry name" value="HATPase"/>
    <property type="match status" value="1"/>
</dbReference>
<evidence type="ECO:0000256" key="11">
    <source>
        <dbReference type="ARBA" id="ARBA00022989"/>
    </source>
</evidence>
<dbReference type="PANTHER" id="PTHR45528">
    <property type="entry name" value="SENSOR HISTIDINE KINASE CPXA"/>
    <property type="match status" value="1"/>
</dbReference>
<keyword evidence="6" id="KW-0808">Transferase</keyword>
<comment type="caution">
    <text evidence="17">The sequence shown here is derived from an EMBL/GenBank/DDBJ whole genome shotgun (WGS) entry which is preliminary data.</text>
</comment>
<evidence type="ECO:0000259" key="15">
    <source>
        <dbReference type="PROSITE" id="PS50109"/>
    </source>
</evidence>
<comment type="subcellular location">
    <subcellularLocation>
        <location evidence="2">Cell membrane</location>
        <topology evidence="2">Multi-pass membrane protein</topology>
    </subcellularLocation>
</comment>
<dbReference type="CDD" id="cd00082">
    <property type="entry name" value="HisKA"/>
    <property type="match status" value="1"/>
</dbReference>
<protein>
    <recommendedName>
        <fullName evidence="3">histidine kinase</fullName>
        <ecNumber evidence="3">2.7.13.3</ecNumber>
    </recommendedName>
</protein>
<dbReference type="Pfam" id="PF00512">
    <property type="entry name" value="HisKA"/>
    <property type="match status" value="1"/>
</dbReference>
<dbReference type="SUPFAM" id="SSF55874">
    <property type="entry name" value="ATPase domain of HSP90 chaperone/DNA topoisomerase II/histidine kinase"/>
    <property type="match status" value="1"/>
</dbReference>
<dbReference type="Pfam" id="PF00672">
    <property type="entry name" value="HAMP"/>
    <property type="match status" value="1"/>
</dbReference>
<dbReference type="Gene3D" id="1.10.287.130">
    <property type="match status" value="1"/>
</dbReference>
<evidence type="ECO:0000256" key="7">
    <source>
        <dbReference type="ARBA" id="ARBA00022692"/>
    </source>
</evidence>
<dbReference type="FunFam" id="1.10.287.130:FF:000001">
    <property type="entry name" value="Two-component sensor histidine kinase"/>
    <property type="match status" value="1"/>
</dbReference>
<dbReference type="EC" id="2.7.13.3" evidence="3"/>
<evidence type="ECO:0000256" key="5">
    <source>
        <dbReference type="ARBA" id="ARBA00022553"/>
    </source>
</evidence>
<accession>A0A317L1Q7</accession>
<evidence type="ECO:0000256" key="9">
    <source>
        <dbReference type="ARBA" id="ARBA00022777"/>
    </source>
</evidence>
<dbReference type="PROSITE" id="PS50109">
    <property type="entry name" value="HIS_KIN"/>
    <property type="match status" value="1"/>
</dbReference>
<evidence type="ECO:0000256" key="1">
    <source>
        <dbReference type="ARBA" id="ARBA00000085"/>
    </source>
</evidence>
<dbReference type="Gene3D" id="6.10.340.10">
    <property type="match status" value="1"/>
</dbReference>
<reference evidence="17 18" key="1">
    <citation type="submission" date="2018-05" db="EMBL/GenBank/DDBJ databases">
        <title>Genomic analysis of Gracilibacillus dipsosauri DD1 reveals novel features of a salt-tolerant amylase.</title>
        <authorList>
            <person name="Deutch C.E."/>
            <person name="Yang S."/>
        </authorList>
    </citation>
    <scope>NUCLEOTIDE SEQUENCE [LARGE SCALE GENOMIC DNA]</scope>
    <source>
        <strain evidence="17 18">DD1</strain>
    </source>
</reference>
<evidence type="ECO:0000256" key="14">
    <source>
        <dbReference type="SAM" id="Phobius"/>
    </source>
</evidence>
<dbReference type="GO" id="GO:0000155">
    <property type="term" value="F:phosphorelay sensor kinase activity"/>
    <property type="evidence" value="ECO:0007669"/>
    <property type="project" value="InterPro"/>
</dbReference>
<keyword evidence="11 14" id="KW-1133">Transmembrane helix</keyword>
<dbReference type="InterPro" id="IPR003660">
    <property type="entry name" value="HAMP_dom"/>
</dbReference>
<evidence type="ECO:0000256" key="6">
    <source>
        <dbReference type="ARBA" id="ARBA00022679"/>
    </source>
</evidence>
<evidence type="ECO:0000259" key="16">
    <source>
        <dbReference type="PROSITE" id="PS50885"/>
    </source>
</evidence>
<keyword evidence="12" id="KW-0902">Two-component regulatory system</keyword>
<keyword evidence="7 14" id="KW-0812">Transmembrane</keyword>
<dbReference type="SMART" id="SM00304">
    <property type="entry name" value="HAMP"/>
    <property type="match status" value="1"/>
</dbReference>
<feature type="transmembrane region" description="Helical" evidence="14">
    <location>
        <begin position="169"/>
        <end position="190"/>
    </location>
</feature>
<evidence type="ECO:0000256" key="4">
    <source>
        <dbReference type="ARBA" id="ARBA00022475"/>
    </source>
</evidence>
<dbReference type="PANTHER" id="PTHR45528:SF1">
    <property type="entry name" value="SENSOR HISTIDINE KINASE CPXA"/>
    <property type="match status" value="1"/>
</dbReference>
<dbReference type="InterPro" id="IPR005467">
    <property type="entry name" value="His_kinase_dom"/>
</dbReference>
<gene>
    <name evidence="17" type="ORF">DLJ74_14850</name>
</gene>
<dbReference type="InterPro" id="IPR036890">
    <property type="entry name" value="HATPase_C_sf"/>
</dbReference>
<keyword evidence="5" id="KW-0597">Phosphoprotein</keyword>
<dbReference type="SUPFAM" id="SSF47384">
    <property type="entry name" value="Homodimeric domain of signal transducing histidine kinase"/>
    <property type="match status" value="1"/>
</dbReference>
<dbReference type="InterPro" id="IPR003594">
    <property type="entry name" value="HATPase_dom"/>
</dbReference>
<dbReference type="Gene3D" id="3.30.565.10">
    <property type="entry name" value="Histidine kinase-like ATPase, C-terminal domain"/>
    <property type="match status" value="1"/>
</dbReference>
<dbReference type="GO" id="GO:0005524">
    <property type="term" value="F:ATP binding"/>
    <property type="evidence" value="ECO:0007669"/>
    <property type="project" value="UniProtKB-KW"/>
</dbReference>
<dbReference type="RefSeq" id="WP_109985056.1">
    <property type="nucleotide sequence ID" value="NZ_QGTD01000013.1"/>
</dbReference>
<keyword evidence="10" id="KW-0067">ATP-binding</keyword>
<dbReference type="Pfam" id="PF02518">
    <property type="entry name" value="HATPase_c"/>
    <property type="match status" value="1"/>
</dbReference>
<dbReference type="InterPro" id="IPR036097">
    <property type="entry name" value="HisK_dim/P_sf"/>
</dbReference>
<evidence type="ECO:0000256" key="3">
    <source>
        <dbReference type="ARBA" id="ARBA00012438"/>
    </source>
</evidence>
<dbReference type="PRINTS" id="PR00344">
    <property type="entry name" value="BCTRLSENSOR"/>
</dbReference>
<dbReference type="OrthoDB" id="9813151at2"/>
<comment type="catalytic activity">
    <reaction evidence="1">
        <text>ATP + protein L-histidine = ADP + protein N-phospho-L-histidine.</text>
        <dbReference type="EC" id="2.7.13.3"/>
    </reaction>
</comment>
<dbReference type="GO" id="GO:0005886">
    <property type="term" value="C:plasma membrane"/>
    <property type="evidence" value="ECO:0007669"/>
    <property type="project" value="UniProtKB-SubCell"/>
</dbReference>
<dbReference type="EMBL" id="QGTD01000013">
    <property type="protein sequence ID" value="PWU67729.1"/>
    <property type="molecule type" value="Genomic_DNA"/>
</dbReference>
<dbReference type="SMART" id="SM00387">
    <property type="entry name" value="HATPase_c"/>
    <property type="match status" value="1"/>
</dbReference>
<keyword evidence="9 17" id="KW-0418">Kinase</keyword>
<feature type="domain" description="Histidine kinase" evidence="15">
    <location>
        <begin position="253"/>
        <end position="469"/>
    </location>
</feature>
<evidence type="ECO:0000256" key="10">
    <source>
        <dbReference type="ARBA" id="ARBA00022840"/>
    </source>
</evidence>
<sequence>MLIKNKRRVSLRRYWTSRYLLTLCIGLIVIALISAFWIRHTTLENRLNMMTIMAESMADRIVSAEDEGPEPGRNDFFREKEGEKHFEIDPFTYIIDTSGAILSSNRPGGPMAGEIHSSVLENDDTIQQFTLSDTRFYVVKYPIEIDGSTLGWVVMFESKQNLSRVNQEYTQLAIMIIGLAILGWAAIYFLSKRLSKPIQEVAKAAKQVEEGNYQIDLPNESKEKEVHELIHSFKEMAYKLEKLEALRTELLAGVTHELKTPVTSISGLLQAMKDEVVTGEEAKEFLTISLNEADKMKKMVEDLLAFNQFAANAFDVNMEVHDINDVVETAVYSWNILHEDMKINLTKLKSPTKVNVDPIRLQQIMTNLLNNAKQAMENHQEPVINIRLQEDSSQINIDVEDCGRGIPKDEQPFIFERFYRGEEKKYKMRGLGLGLPLSKMIAQVQGGDLTLLSSSQKGTTFRIYLPKNNS</sequence>
<evidence type="ECO:0000256" key="8">
    <source>
        <dbReference type="ARBA" id="ARBA00022741"/>
    </source>
</evidence>
<evidence type="ECO:0000313" key="17">
    <source>
        <dbReference type="EMBL" id="PWU67729.1"/>
    </source>
</evidence>
<dbReference type="AlphaFoldDB" id="A0A317L1Q7"/>
<dbReference type="CDD" id="cd06225">
    <property type="entry name" value="HAMP"/>
    <property type="match status" value="1"/>
</dbReference>
<dbReference type="InterPro" id="IPR004358">
    <property type="entry name" value="Sig_transdc_His_kin-like_C"/>
</dbReference>
<dbReference type="InterPro" id="IPR003661">
    <property type="entry name" value="HisK_dim/P_dom"/>
</dbReference>